<protein>
    <submittedName>
        <fullName evidence="1">Alpha/beta hydrolase</fullName>
    </submittedName>
</protein>
<reference evidence="1 2" key="1">
    <citation type="journal article" date="2022" name="Evol. Bioinform. Online">
        <title>Draft Genome Sequence of Oceanobacillus jordanicus Strain GSFE11, a Halotolerant Plant Growth-Promoting Bacterial Endophyte Isolated From the Jordan Valley.</title>
        <authorList>
            <person name="Alhindi T."/>
            <person name="Albdaiwi R."/>
        </authorList>
    </citation>
    <scope>NUCLEOTIDE SEQUENCE [LARGE SCALE GENOMIC DNA]</scope>
    <source>
        <strain evidence="1 2">GSFE11</strain>
    </source>
</reference>
<accession>A0AAW5B3B5</accession>
<evidence type="ECO:0000313" key="1">
    <source>
        <dbReference type="EMBL" id="MCG3417737.1"/>
    </source>
</evidence>
<organism evidence="1 2">
    <name type="scientific">Oceanobacillus jordanicus</name>
    <dbReference type="NCBI Taxonomy" id="2867266"/>
    <lineage>
        <taxon>Bacteria</taxon>
        <taxon>Bacillati</taxon>
        <taxon>Bacillota</taxon>
        <taxon>Bacilli</taxon>
        <taxon>Bacillales</taxon>
        <taxon>Bacillaceae</taxon>
        <taxon>Oceanobacillus</taxon>
    </lineage>
</organism>
<dbReference type="InterPro" id="IPR010662">
    <property type="entry name" value="RBBP9/YdeN"/>
</dbReference>
<dbReference type="Proteomes" id="UP001199631">
    <property type="component" value="Unassembled WGS sequence"/>
</dbReference>
<proteinExistence type="predicted"/>
<keyword evidence="2" id="KW-1185">Reference proteome</keyword>
<dbReference type="Gene3D" id="3.40.50.1820">
    <property type="entry name" value="alpha/beta hydrolase"/>
    <property type="match status" value="1"/>
</dbReference>
<comment type="caution">
    <text evidence="1">The sequence shown here is derived from an EMBL/GenBank/DDBJ whole genome shotgun (WGS) entry which is preliminary data.</text>
</comment>
<evidence type="ECO:0000313" key="2">
    <source>
        <dbReference type="Proteomes" id="UP001199631"/>
    </source>
</evidence>
<dbReference type="PANTHER" id="PTHR15394">
    <property type="entry name" value="SERINE HYDROLASE RBBP9"/>
    <property type="match status" value="1"/>
</dbReference>
<keyword evidence="1" id="KW-0378">Hydrolase</keyword>
<dbReference type="InterPro" id="IPR029058">
    <property type="entry name" value="AB_hydrolase_fold"/>
</dbReference>
<dbReference type="AlphaFoldDB" id="A0AAW5B3B5"/>
<dbReference type="SUPFAM" id="SSF53474">
    <property type="entry name" value="alpha/beta-Hydrolases"/>
    <property type="match status" value="1"/>
</dbReference>
<dbReference type="RefSeq" id="WP_238017641.1">
    <property type="nucleotide sequence ID" value="NZ_JAIFZM010000001.1"/>
</dbReference>
<dbReference type="PANTHER" id="PTHR15394:SF3">
    <property type="entry name" value="SERINE HYDROLASE RBBP9"/>
    <property type="match status" value="1"/>
</dbReference>
<name>A0AAW5B3B5_9BACI</name>
<dbReference type="GO" id="GO:0016787">
    <property type="term" value="F:hydrolase activity"/>
    <property type="evidence" value="ECO:0007669"/>
    <property type="project" value="UniProtKB-KW"/>
</dbReference>
<sequence length="181" mass="20609">MDSILFIHSAGPQEGREGSQLLAHYLKKECANTHNIIHPAMPSPLDPYYAEWKKEIRRTLDLVEGEVTLIGHSLGGSVLLKYLAEEVNIPFNKLISIAAPFWGINKGWQRKDFILKSNISGEIPYVPNIFFLHSKLDPIVPIEHMQRYLKHFPQAKFIELEGDAHLFMDGLPKLVEVLKEA</sequence>
<dbReference type="EMBL" id="JAIFZM010000001">
    <property type="protein sequence ID" value="MCG3417737.1"/>
    <property type="molecule type" value="Genomic_DNA"/>
</dbReference>
<dbReference type="Pfam" id="PF06821">
    <property type="entry name" value="Ser_hydrolase"/>
    <property type="match status" value="1"/>
</dbReference>
<gene>
    <name evidence="1" type="ORF">K3T81_01125</name>
</gene>